<evidence type="ECO:0000313" key="1">
    <source>
        <dbReference type="EMBL" id="AGC76952.1"/>
    </source>
</evidence>
<reference evidence="1 2" key="1">
    <citation type="journal article" date="2013" name="Genome Biol. Evol.">
        <title>Genomic makeup of the marine flavobacterium Nonlabens (Donghaeana) dokdonensis DSW-6 and identification of a novel class of rhodopsins.</title>
        <authorList>
            <person name="Kwon S.K."/>
            <person name="Kim B.K."/>
            <person name="Song J.Y."/>
            <person name="Kwak M.J."/>
            <person name="Lee C.H."/>
            <person name="Yoon J.H."/>
            <person name="Oh T.K."/>
            <person name="Kim J.F."/>
        </authorList>
    </citation>
    <scope>NUCLEOTIDE SEQUENCE [LARGE SCALE GENOMIC DNA]</scope>
    <source>
        <strain evidence="2">DSM 17205 / KCTC 12402 / DSW-6</strain>
    </source>
</reference>
<proteinExistence type="predicted"/>
<organism evidence="1 2">
    <name type="scientific">Nonlabens dokdonensis (strain DSM 17205 / KCTC 12402 / DSW-6)</name>
    <name type="common">Donghaeana dokdonensis</name>
    <dbReference type="NCBI Taxonomy" id="592029"/>
    <lineage>
        <taxon>Bacteria</taxon>
        <taxon>Pseudomonadati</taxon>
        <taxon>Bacteroidota</taxon>
        <taxon>Flavobacteriia</taxon>
        <taxon>Flavobacteriales</taxon>
        <taxon>Flavobacteriaceae</taxon>
        <taxon>Nonlabens</taxon>
    </lineage>
</organism>
<dbReference type="STRING" id="592029.DDD_1824"/>
<gene>
    <name evidence="1" type="ordered locus">DDD_1824</name>
</gene>
<dbReference type="HOGENOM" id="CLU_3138337_0_0_10"/>
<dbReference type="EMBL" id="CP001397">
    <property type="protein sequence ID" value="AGC76952.1"/>
    <property type="molecule type" value="Genomic_DNA"/>
</dbReference>
<name>L7W9P6_NONDD</name>
<evidence type="ECO:0000313" key="2">
    <source>
        <dbReference type="Proteomes" id="UP000011173"/>
    </source>
</evidence>
<protein>
    <submittedName>
        <fullName evidence="1">Uncharacterized protein</fullName>
    </submittedName>
</protein>
<sequence length="49" mass="5542">MLFFVAPLLIVITIIENLIISNILKIHLSHIAPSSGLMLYKTEFQKTES</sequence>
<dbReference type="PATRIC" id="fig|592029.3.peg.1804"/>
<dbReference type="AlphaFoldDB" id="L7W9P6"/>
<dbReference type="Proteomes" id="UP000011173">
    <property type="component" value="Chromosome"/>
</dbReference>
<dbReference type="KEGG" id="ndo:DDD_1824"/>
<accession>L7W9P6</accession>